<keyword evidence="3" id="KW-0645">Protease</keyword>
<dbReference type="RefSeq" id="WP_112749995.1">
    <property type="nucleotide sequence ID" value="NZ_QMFY01000026.1"/>
</dbReference>
<dbReference type="GO" id="GO:0006508">
    <property type="term" value="P:proteolysis"/>
    <property type="evidence" value="ECO:0007669"/>
    <property type="project" value="UniProtKB-KW"/>
</dbReference>
<dbReference type="GO" id="GO:0080120">
    <property type="term" value="P:CAAX-box protein maturation"/>
    <property type="evidence" value="ECO:0007669"/>
    <property type="project" value="UniProtKB-ARBA"/>
</dbReference>
<organism evidence="3 4">
    <name type="scientific">Pseudochryseolinea flava</name>
    <dbReference type="NCBI Taxonomy" id="2059302"/>
    <lineage>
        <taxon>Bacteria</taxon>
        <taxon>Pseudomonadati</taxon>
        <taxon>Bacteroidota</taxon>
        <taxon>Cytophagia</taxon>
        <taxon>Cytophagales</taxon>
        <taxon>Fulvivirgaceae</taxon>
        <taxon>Pseudochryseolinea</taxon>
    </lineage>
</organism>
<protein>
    <submittedName>
        <fullName evidence="3">CPBP family intramembrane metalloprotease</fullName>
    </submittedName>
</protein>
<keyword evidence="1" id="KW-0472">Membrane</keyword>
<feature type="transmembrane region" description="Helical" evidence="1">
    <location>
        <begin position="87"/>
        <end position="106"/>
    </location>
</feature>
<dbReference type="Pfam" id="PF02517">
    <property type="entry name" value="Rce1-like"/>
    <property type="match status" value="1"/>
</dbReference>
<evidence type="ECO:0000256" key="1">
    <source>
        <dbReference type="SAM" id="Phobius"/>
    </source>
</evidence>
<feature type="domain" description="CAAX prenyl protease 2/Lysostaphin resistance protein A-like" evidence="2">
    <location>
        <begin position="226"/>
        <end position="297"/>
    </location>
</feature>
<feature type="transmembrane region" description="Helical" evidence="1">
    <location>
        <begin position="21"/>
        <end position="38"/>
    </location>
</feature>
<gene>
    <name evidence="3" type="ORF">DQQ10_26605</name>
</gene>
<name>A0A364XUM3_9BACT</name>
<evidence type="ECO:0000259" key="2">
    <source>
        <dbReference type="Pfam" id="PF02517"/>
    </source>
</evidence>
<accession>A0A364XUM3</accession>
<feature type="transmembrane region" description="Helical" evidence="1">
    <location>
        <begin position="262"/>
        <end position="280"/>
    </location>
</feature>
<evidence type="ECO:0000313" key="4">
    <source>
        <dbReference type="Proteomes" id="UP000251889"/>
    </source>
</evidence>
<keyword evidence="1" id="KW-0812">Transmembrane</keyword>
<keyword evidence="3" id="KW-0378">Hydrolase</keyword>
<feature type="transmembrane region" description="Helical" evidence="1">
    <location>
        <begin position="166"/>
        <end position="183"/>
    </location>
</feature>
<keyword evidence="1" id="KW-1133">Transmembrane helix</keyword>
<feature type="transmembrane region" description="Helical" evidence="1">
    <location>
        <begin position="126"/>
        <end position="145"/>
    </location>
</feature>
<keyword evidence="4" id="KW-1185">Reference proteome</keyword>
<evidence type="ECO:0000313" key="3">
    <source>
        <dbReference type="EMBL" id="RAV97839.1"/>
    </source>
</evidence>
<dbReference type="Proteomes" id="UP000251889">
    <property type="component" value="Unassembled WGS sequence"/>
</dbReference>
<dbReference type="GO" id="GO:0004175">
    <property type="term" value="F:endopeptidase activity"/>
    <property type="evidence" value="ECO:0007669"/>
    <property type="project" value="UniProtKB-ARBA"/>
</dbReference>
<reference evidence="3 4" key="1">
    <citation type="submission" date="2018-06" db="EMBL/GenBank/DDBJ databases">
        <title>Chryseolinea flavus sp. nov., a member of the phylum Bacteroidetes isolated from soil.</title>
        <authorList>
            <person name="Li Y."/>
            <person name="Wang J."/>
        </authorList>
    </citation>
    <scope>NUCLEOTIDE SEQUENCE [LARGE SCALE GENOMIC DNA]</scope>
    <source>
        <strain evidence="3 4">SDU1-6</strain>
    </source>
</reference>
<dbReference type="InterPro" id="IPR003675">
    <property type="entry name" value="Rce1/LyrA-like_dom"/>
</dbReference>
<dbReference type="GO" id="GO:0008237">
    <property type="term" value="F:metallopeptidase activity"/>
    <property type="evidence" value="ECO:0007669"/>
    <property type="project" value="UniProtKB-KW"/>
</dbReference>
<proteinExistence type="predicted"/>
<keyword evidence="3" id="KW-0482">Metalloprotease</keyword>
<dbReference type="OrthoDB" id="5525190at2"/>
<dbReference type="AlphaFoldDB" id="A0A364XUM3"/>
<feature type="transmembrane region" description="Helical" evidence="1">
    <location>
        <begin position="50"/>
        <end position="75"/>
    </location>
</feature>
<dbReference type="EMBL" id="QMFY01000026">
    <property type="protein sequence ID" value="RAV97839.1"/>
    <property type="molecule type" value="Genomic_DNA"/>
</dbReference>
<comment type="caution">
    <text evidence="3">The sequence shown here is derived from an EMBL/GenBank/DDBJ whole genome shotgun (WGS) entry which is preliminary data.</text>
</comment>
<sequence>MKKIWNYLRHHLKEDFHLLQYTSLAAFIAFGLFINYTFNLENGFLDKQVGVFKVFCFFLTYATAYYVALSTYTFFRNEDAFWSDRIFWRKSLLVLIILSIDCSMPYVREVIAYFFHEDLQRWVYKVGNNILSQMIIMIPLLLYYYKFDRTEKHIYGLKPDRFNVRPYFIMLAIMIPLIAIASIEGSFGRQYPMYKPSGAHIYLGIPEWVTAGIYELVYGLDFVTVEYLFRGFMVIGMAHVLGRKCILPMITAYCFIHFGKPMGEAISSIFGGFILGVVALETRSVWGGIIVHMGIAWLMEIAAYLSKH</sequence>